<dbReference type="Proteomes" id="UP000799757">
    <property type="component" value="Unassembled WGS sequence"/>
</dbReference>
<feature type="non-terminal residue" evidence="1">
    <location>
        <position position="1"/>
    </location>
</feature>
<reference evidence="1" key="1">
    <citation type="journal article" date="2020" name="Stud. Mycol.">
        <title>101 Dothideomycetes genomes: a test case for predicting lifestyles and emergence of pathogens.</title>
        <authorList>
            <person name="Haridas S."/>
            <person name="Albert R."/>
            <person name="Binder M."/>
            <person name="Bloem J."/>
            <person name="Labutti K."/>
            <person name="Salamov A."/>
            <person name="Andreopoulos B."/>
            <person name="Baker S."/>
            <person name="Barry K."/>
            <person name="Bills G."/>
            <person name="Bluhm B."/>
            <person name="Cannon C."/>
            <person name="Castanera R."/>
            <person name="Culley D."/>
            <person name="Daum C."/>
            <person name="Ezra D."/>
            <person name="Gonzalez J."/>
            <person name="Henrissat B."/>
            <person name="Kuo A."/>
            <person name="Liang C."/>
            <person name="Lipzen A."/>
            <person name="Lutzoni F."/>
            <person name="Magnuson J."/>
            <person name="Mondo S."/>
            <person name="Nolan M."/>
            <person name="Ohm R."/>
            <person name="Pangilinan J."/>
            <person name="Park H.-J."/>
            <person name="Ramirez L."/>
            <person name="Alfaro M."/>
            <person name="Sun H."/>
            <person name="Tritt A."/>
            <person name="Yoshinaga Y."/>
            <person name="Zwiers L.-H."/>
            <person name="Turgeon B."/>
            <person name="Goodwin S."/>
            <person name="Spatafora J."/>
            <person name="Crous P."/>
            <person name="Grigoriev I."/>
        </authorList>
    </citation>
    <scope>NUCLEOTIDE SEQUENCE</scope>
    <source>
        <strain evidence="1">CBS 109.77</strain>
    </source>
</reference>
<gene>
    <name evidence="1" type="ORF">K505DRAFT_259064</name>
</gene>
<organism evidence="1 2">
    <name type="scientific">Melanomma pulvis-pyrius CBS 109.77</name>
    <dbReference type="NCBI Taxonomy" id="1314802"/>
    <lineage>
        <taxon>Eukaryota</taxon>
        <taxon>Fungi</taxon>
        <taxon>Dikarya</taxon>
        <taxon>Ascomycota</taxon>
        <taxon>Pezizomycotina</taxon>
        <taxon>Dothideomycetes</taxon>
        <taxon>Pleosporomycetidae</taxon>
        <taxon>Pleosporales</taxon>
        <taxon>Melanommataceae</taxon>
        <taxon>Melanomma</taxon>
    </lineage>
</organism>
<dbReference type="PANTHER" id="PTHR39394:SF1">
    <property type="entry name" value="DNAJ HOMOLOGUE SUBFAMILY C MEMBER 28 CONSERVED DOMAIN-CONTAINING PROTEIN"/>
    <property type="match status" value="1"/>
</dbReference>
<evidence type="ECO:0000313" key="1">
    <source>
        <dbReference type="EMBL" id="KAF2786818.1"/>
    </source>
</evidence>
<dbReference type="OrthoDB" id="1922282at2759"/>
<sequence length="106" mass="11463">LTIASLNSITRSYNLQAPDLAKKPYFSLARELRACYADVAPLLAAEIQERALGPKARVDGLGGVAGGGRSGGVLDRFVGEGVKVRDEREGKRYGFRQLWRDVWGGG</sequence>
<evidence type="ECO:0000313" key="2">
    <source>
        <dbReference type="Proteomes" id="UP000799757"/>
    </source>
</evidence>
<proteinExistence type="predicted"/>
<dbReference type="PANTHER" id="PTHR39394">
    <property type="entry name" value="YALI0E31793P"/>
    <property type="match status" value="1"/>
</dbReference>
<name>A0A6A6WSB8_9PLEO</name>
<accession>A0A6A6WSB8</accession>
<dbReference type="AlphaFoldDB" id="A0A6A6WSB8"/>
<keyword evidence="2" id="KW-1185">Reference proteome</keyword>
<protein>
    <submittedName>
        <fullName evidence="1">Uncharacterized protein</fullName>
    </submittedName>
</protein>
<dbReference type="EMBL" id="MU002402">
    <property type="protein sequence ID" value="KAF2786818.1"/>
    <property type="molecule type" value="Genomic_DNA"/>
</dbReference>